<feature type="compositionally biased region" description="Low complexity" evidence="17">
    <location>
        <begin position="1107"/>
        <end position="1117"/>
    </location>
</feature>
<dbReference type="Pfam" id="PF03398">
    <property type="entry name" value="Ist1"/>
    <property type="match status" value="1"/>
</dbReference>
<feature type="compositionally biased region" description="Basic and acidic residues" evidence="17">
    <location>
        <begin position="946"/>
        <end position="992"/>
    </location>
</feature>
<feature type="compositionally biased region" description="Basic and acidic residues" evidence="17">
    <location>
        <begin position="1010"/>
        <end position="1024"/>
    </location>
</feature>
<keyword evidence="13 18" id="KW-0472">Membrane</keyword>
<dbReference type="GO" id="GO:0004674">
    <property type="term" value="F:protein serine/threonine kinase activity"/>
    <property type="evidence" value="ECO:0007669"/>
    <property type="project" value="UniProtKB-KW"/>
</dbReference>
<evidence type="ECO:0000256" key="13">
    <source>
        <dbReference type="ARBA" id="ARBA00023136"/>
    </source>
</evidence>
<dbReference type="SMART" id="SM00220">
    <property type="entry name" value="S_TKc"/>
    <property type="match status" value="1"/>
</dbReference>
<feature type="compositionally biased region" description="Low complexity" evidence="17">
    <location>
        <begin position="1514"/>
        <end position="1528"/>
    </location>
</feature>
<feature type="region of interest" description="Disordered" evidence="17">
    <location>
        <begin position="904"/>
        <end position="1072"/>
    </location>
</feature>
<feature type="compositionally biased region" description="Polar residues" evidence="17">
    <location>
        <begin position="1138"/>
        <end position="1149"/>
    </location>
</feature>
<dbReference type="InterPro" id="IPR001245">
    <property type="entry name" value="Ser-Thr/Tyr_kinase_cat_dom"/>
</dbReference>
<dbReference type="InterPro" id="IPR005061">
    <property type="entry name" value="Ist1"/>
</dbReference>
<keyword evidence="5" id="KW-0808">Transferase</keyword>
<proteinExistence type="predicted"/>
<name>A0A8T1YI18_ARASU</name>
<dbReference type="InterPro" id="IPR000719">
    <property type="entry name" value="Prot_kinase_dom"/>
</dbReference>
<keyword evidence="14" id="KW-0675">Receptor</keyword>
<feature type="compositionally biased region" description="Basic and acidic residues" evidence="17">
    <location>
        <begin position="1094"/>
        <end position="1104"/>
    </location>
</feature>
<keyword evidence="11 15" id="KW-0067">ATP-binding</keyword>
<evidence type="ECO:0000256" key="14">
    <source>
        <dbReference type="ARBA" id="ARBA00023170"/>
    </source>
</evidence>
<feature type="compositionally biased region" description="Polar residues" evidence="17">
    <location>
        <begin position="908"/>
        <end position="939"/>
    </location>
</feature>
<evidence type="ECO:0000313" key="21">
    <source>
        <dbReference type="Proteomes" id="UP000694251"/>
    </source>
</evidence>
<keyword evidence="21" id="KW-1185">Reference proteome</keyword>
<dbReference type="CDD" id="cd14066">
    <property type="entry name" value="STKc_IRAK"/>
    <property type="match status" value="1"/>
</dbReference>
<dbReference type="FunFam" id="3.80.10.10:FF:000129">
    <property type="entry name" value="Leucine-rich repeat receptor-like kinase"/>
    <property type="match status" value="1"/>
</dbReference>
<feature type="compositionally biased region" description="Polar residues" evidence="17">
    <location>
        <begin position="1282"/>
        <end position="1300"/>
    </location>
</feature>
<feature type="binding site" evidence="15">
    <location>
        <position position="273"/>
    </location>
    <ligand>
        <name>ATP</name>
        <dbReference type="ChEBI" id="CHEBI:30616"/>
    </ligand>
</feature>
<keyword evidence="9 15" id="KW-0547">Nucleotide-binding</keyword>
<dbReference type="Pfam" id="PF00560">
    <property type="entry name" value="LRR_1"/>
    <property type="match status" value="2"/>
</dbReference>
<gene>
    <name evidence="20" type="ORF">ISN44_As12g011680</name>
</gene>
<evidence type="ECO:0000256" key="7">
    <source>
        <dbReference type="ARBA" id="ARBA00022729"/>
    </source>
</evidence>
<dbReference type="GO" id="GO:0015031">
    <property type="term" value="P:protein transport"/>
    <property type="evidence" value="ECO:0007669"/>
    <property type="project" value="InterPro"/>
</dbReference>
<keyword evidence="8" id="KW-0677">Repeat</keyword>
<dbReference type="OrthoDB" id="2017114at2759"/>
<dbReference type="FunFam" id="1.10.510.10:FF:000146">
    <property type="entry name" value="LRR receptor-like serine/threonine-protein kinase IOS1"/>
    <property type="match status" value="1"/>
</dbReference>
<keyword evidence="4" id="KW-0433">Leucine-rich repeat</keyword>
<evidence type="ECO:0000256" key="15">
    <source>
        <dbReference type="PROSITE-ProRule" id="PRU10141"/>
    </source>
</evidence>
<dbReference type="InterPro" id="IPR017441">
    <property type="entry name" value="Protein_kinase_ATP_BS"/>
</dbReference>
<dbReference type="PROSITE" id="PS00107">
    <property type="entry name" value="PROTEIN_KINASE_ATP"/>
    <property type="match status" value="1"/>
</dbReference>
<feature type="compositionally biased region" description="Basic and acidic residues" evidence="17">
    <location>
        <begin position="835"/>
        <end position="854"/>
    </location>
</feature>
<evidence type="ECO:0000256" key="16">
    <source>
        <dbReference type="SAM" id="Coils"/>
    </source>
</evidence>
<evidence type="ECO:0000256" key="4">
    <source>
        <dbReference type="ARBA" id="ARBA00022614"/>
    </source>
</evidence>
<keyword evidence="2" id="KW-0723">Serine/threonine-protein kinase</keyword>
<evidence type="ECO:0000256" key="12">
    <source>
        <dbReference type="ARBA" id="ARBA00022989"/>
    </source>
</evidence>
<feature type="compositionally biased region" description="Polar residues" evidence="17">
    <location>
        <begin position="796"/>
        <end position="834"/>
    </location>
</feature>
<keyword evidence="16" id="KW-0175">Coiled coil</keyword>
<keyword evidence="7" id="KW-0732">Signal</keyword>
<feature type="compositionally biased region" description="Basic and acidic residues" evidence="17">
    <location>
        <begin position="1583"/>
        <end position="1597"/>
    </location>
</feature>
<feature type="region of interest" description="Disordered" evidence="17">
    <location>
        <begin position="1094"/>
        <end position="1597"/>
    </location>
</feature>
<evidence type="ECO:0000313" key="20">
    <source>
        <dbReference type="EMBL" id="KAG7545730.1"/>
    </source>
</evidence>
<dbReference type="PROSITE" id="PS00108">
    <property type="entry name" value="PROTEIN_KINASE_ST"/>
    <property type="match status" value="1"/>
</dbReference>
<feature type="region of interest" description="Disordered" evidence="17">
    <location>
        <begin position="768"/>
        <end position="869"/>
    </location>
</feature>
<keyword evidence="3" id="KW-0597">Phosphoprotein</keyword>
<evidence type="ECO:0000256" key="6">
    <source>
        <dbReference type="ARBA" id="ARBA00022692"/>
    </source>
</evidence>
<feature type="compositionally biased region" description="Basic and acidic residues" evidence="17">
    <location>
        <begin position="1502"/>
        <end position="1512"/>
    </location>
</feature>
<keyword evidence="12 18" id="KW-1133">Transmembrane helix</keyword>
<evidence type="ECO:0000256" key="1">
    <source>
        <dbReference type="ARBA" id="ARBA00004167"/>
    </source>
</evidence>
<organism evidence="20 21">
    <name type="scientific">Arabidopsis suecica</name>
    <name type="common">Swedish thale-cress</name>
    <name type="synonym">Cardaminopsis suecica</name>
    <dbReference type="NCBI Taxonomy" id="45249"/>
    <lineage>
        <taxon>Eukaryota</taxon>
        <taxon>Viridiplantae</taxon>
        <taxon>Streptophyta</taxon>
        <taxon>Embryophyta</taxon>
        <taxon>Tracheophyta</taxon>
        <taxon>Spermatophyta</taxon>
        <taxon>Magnoliopsida</taxon>
        <taxon>eudicotyledons</taxon>
        <taxon>Gunneridae</taxon>
        <taxon>Pentapetalae</taxon>
        <taxon>rosids</taxon>
        <taxon>malvids</taxon>
        <taxon>Brassicales</taxon>
        <taxon>Brassicaceae</taxon>
        <taxon>Camelineae</taxon>
        <taxon>Arabidopsis</taxon>
    </lineage>
</organism>
<dbReference type="Pfam" id="PF07714">
    <property type="entry name" value="PK_Tyr_Ser-Thr"/>
    <property type="match status" value="1"/>
</dbReference>
<feature type="compositionally biased region" description="Polar residues" evidence="17">
    <location>
        <begin position="1454"/>
        <end position="1464"/>
    </location>
</feature>
<dbReference type="Proteomes" id="UP000694251">
    <property type="component" value="Chromosome 12"/>
</dbReference>
<comment type="caution">
    <text evidence="20">The sequence shown here is derived from an EMBL/GenBank/DDBJ whole genome shotgun (WGS) entry which is preliminary data.</text>
</comment>
<sequence>MTFSNPRAFTGKDHWISIQKTADSTLPPILNAIEIFTARSLDEFYTITDDVLAIESIKATYKVNKIWSGDPCSPRLFPWEGIGCSYNNYNHQIKSLNLSSSGLQGPIVLAFRNLSFLESLDLSNNDLQQNIPEFLADLKHLKVLNLKGNNFTGFIPNSLLKKLKAGILALSVDDQNLCNSRSCQDKKKTNMVVPIAVATSVIVLIVVLVIIWIILRQREKGANAGPLLPSGKRRFTYNEVSRITNNFNKVIGKGGFGIVYLGSLEDGTRIAVKMINDPSLGKPKGSSTSSSSRASNQFQVEAELLLTVHHRNLASFVGYCDDDRSMALIYEYMANGNLQAYLSSENAEDLSWEKRLHIAIDSAQGLEYLHDGCRPAIVHRDVKTANILINDNLEAKIADFGLSKVFPEDDLSHVVTTVMGTPGYVDPEYYRTFVLNEKSDVYSFGVVLLELITGQRAIIKTEEGDNISVIHYVWPFFEARELDGVVDPLLRGDFSEDSAWKFVDVAMSCVRDKGSNRPTMNQIVAELKQCLAAELARPFPQITKFPSDFLNKNPKSLDFSFQFCTRRLPDLKRLDLSFLLSSFRSMKKVLHRSFKPAKCKIALQMAASRLKILKNKKDTQIKQLRRELAQLLESGQTQTAKIRVEHVVREEKTVAAYELVGIYCELLVARLGVIDSQKTCPNDLKEAVASVLYASQRLTDVAELSDIVKHFSAKYGKDFVSAAISLQPDSGVSRLLVEKLSVKAPDGPTKIKILTEIATQHNVTWEAESLVESDPKETVLTSGASSSQSQSATGIKSESSRIQNNQLPEVQAPVTVNVSQNSYASDGRSSSRMTSADHYHQDPKPSGDRTDDREHRHHNPGHGDSSPFETEFVDATSAARAAAESAERASFAARAAAELSSKERMMAMQNSKESRNSSSYVNLRNNAPHSRTSSSNVQSGGFAEEELLRSSNKQEDQSTTRAESSKKTVDELSENASRRRDHSRENSLEIRPNDSFAKIGRKKQQPSMDDINRSSSEDVPDKKQSSRASSHSPSSNFSDDNDVTALDHFDSPSILEENRFQSTVGDRESYNNGPDVVVAPVFDDYSSFFDKPQFDTEDACHDEPEQGLGFSLLGSSSKTSDHMPIETSSWSFEGRNALRQSSLASTSQVLEKEKPSSPIFDDGPTSPPASLHEPEPSAKFDDYDQDSESEEDNLKNKGNISGHVEEKPKLKSQKSQMSEAPDDLGRYFFPSDTEDQGDDSKIQEESDTENETTLPSYGMSPPKEKTWSKSVKEHVPTEVDPSRSSSFQTDRTELYTQKASNMDKRPSSIPPDSSSSDDESEIKLRERVSARYQDKRAESRTRSTHLHSRVSHEDLKGKIPTRASTRSQERRTHKTTPASASASYFHVISSDDEDEKEVYRDAARTQTKPSISISRRTKGQERRSSLVTAKTETVSHDQESPPKPSPEAKPLAKQQVSASFSSYLPKTDKASDDHESPPKLSTEAKPLAKQQGSAPSLSFLPKTDKASHDQESTPKLGLKAKPAAKQQGSATSSSSLPKTEKVSHYRESPPKPTSEAKSLAKQVGLASSSSSLPKTVTSPDPETPAKEKASHVHPKLPDYDDIFAKLGALRR</sequence>
<evidence type="ECO:0000256" key="8">
    <source>
        <dbReference type="ARBA" id="ARBA00022737"/>
    </source>
</evidence>
<dbReference type="PROSITE" id="PS50011">
    <property type="entry name" value="PROTEIN_KINASE_DOM"/>
    <property type="match status" value="1"/>
</dbReference>
<evidence type="ECO:0000256" key="11">
    <source>
        <dbReference type="ARBA" id="ARBA00022840"/>
    </source>
</evidence>
<dbReference type="PANTHER" id="PTHR45631">
    <property type="entry name" value="OS07G0107800 PROTEIN-RELATED"/>
    <property type="match status" value="1"/>
</dbReference>
<evidence type="ECO:0000256" key="17">
    <source>
        <dbReference type="SAM" id="MobiDB-lite"/>
    </source>
</evidence>
<evidence type="ECO:0000256" key="10">
    <source>
        <dbReference type="ARBA" id="ARBA00022777"/>
    </source>
</evidence>
<reference evidence="20 21" key="1">
    <citation type="submission" date="2020-12" db="EMBL/GenBank/DDBJ databases">
        <title>Concerted genomic and epigenomic changes stabilize Arabidopsis allopolyploids.</title>
        <authorList>
            <person name="Chen Z."/>
        </authorList>
    </citation>
    <scope>NUCLEOTIDE SEQUENCE [LARGE SCALE GENOMIC DNA]</scope>
    <source>
        <strain evidence="20">As9502</strain>
        <tissue evidence="20">Leaf</tissue>
    </source>
</reference>
<accession>A0A8T1YI18</accession>
<feature type="compositionally biased region" description="Low complexity" evidence="17">
    <location>
        <begin position="781"/>
        <end position="794"/>
    </location>
</feature>
<feature type="compositionally biased region" description="Basic and acidic residues" evidence="17">
    <location>
        <begin position="1321"/>
        <end position="1341"/>
    </location>
</feature>
<dbReference type="InterPro" id="IPR001611">
    <property type="entry name" value="Leu-rich_rpt"/>
</dbReference>
<dbReference type="GO" id="GO:0016020">
    <property type="term" value="C:membrane"/>
    <property type="evidence" value="ECO:0007669"/>
    <property type="project" value="UniProtKB-SubCell"/>
</dbReference>
<evidence type="ECO:0000259" key="19">
    <source>
        <dbReference type="PROSITE" id="PS50011"/>
    </source>
</evidence>
<feature type="compositionally biased region" description="Polar residues" evidence="17">
    <location>
        <begin position="1404"/>
        <end position="1414"/>
    </location>
</feature>
<comment type="subcellular location">
    <subcellularLocation>
        <location evidence="1">Membrane</location>
        <topology evidence="1">Single-pass membrane protein</topology>
    </subcellularLocation>
</comment>
<feature type="compositionally biased region" description="Basic and acidic residues" evidence="17">
    <location>
        <begin position="1172"/>
        <end position="1182"/>
    </location>
</feature>
<evidence type="ECO:0000256" key="9">
    <source>
        <dbReference type="ARBA" id="ARBA00022741"/>
    </source>
</evidence>
<evidence type="ECO:0000256" key="18">
    <source>
        <dbReference type="SAM" id="Phobius"/>
    </source>
</evidence>
<feature type="domain" description="Protein kinase" evidence="19">
    <location>
        <begin position="245"/>
        <end position="540"/>
    </location>
</feature>
<dbReference type="FunFam" id="1.20.1260.60:FF:000003">
    <property type="entry name" value="IST1-like protein isoform A"/>
    <property type="match status" value="1"/>
</dbReference>
<keyword evidence="10 20" id="KW-0418">Kinase</keyword>
<evidence type="ECO:0000256" key="5">
    <source>
        <dbReference type="ARBA" id="ARBA00022679"/>
    </source>
</evidence>
<keyword evidence="6 18" id="KW-0812">Transmembrane</keyword>
<feature type="transmembrane region" description="Helical" evidence="18">
    <location>
        <begin position="191"/>
        <end position="215"/>
    </location>
</feature>
<feature type="compositionally biased region" description="Basic and acidic residues" evidence="17">
    <location>
        <begin position="1538"/>
        <end position="1549"/>
    </location>
</feature>
<feature type="compositionally biased region" description="Basic and acidic residues" evidence="17">
    <location>
        <begin position="1466"/>
        <end position="1477"/>
    </location>
</feature>
<dbReference type="EMBL" id="JAEFBJ010000012">
    <property type="protein sequence ID" value="KAG7545730.1"/>
    <property type="molecule type" value="Genomic_DNA"/>
</dbReference>
<dbReference type="InterPro" id="IPR008271">
    <property type="entry name" value="Ser/Thr_kinase_AS"/>
</dbReference>
<evidence type="ECO:0000256" key="3">
    <source>
        <dbReference type="ARBA" id="ARBA00022553"/>
    </source>
</evidence>
<dbReference type="PANTHER" id="PTHR45631:SF143">
    <property type="entry name" value="LEUCINE-RICH REPEAT PROTEIN KINASE"/>
    <property type="match status" value="1"/>
</dbReference>
<protein>
    <submittedName>
        <fullName evidence="20">Serine-threonine/tyrosine-protein kinase catalytic domain</fullName>
    </submittedName>
</protein>
<feature type="compositionally biased region" description="Low complexity" evidence="17">
    <location>
        <begin position="1026"/>
        <end position="1038"/>
    </location>
</feature>
<evidence type="ECO:0000256" key="2">
    <source>
        <dbReference type="ARBA" id="ARBA00022527"/>
    </source>
</evidence>
<feature type="compositionally biased region" description="Basic and acidic residues" evidence="17">
    <location>
        <begin position="1262"/>
        <end position="1281"/>
    </location>
</feature>
<feature type="coiled-coil region" evidence="16">
    <location>
        <begin position="607"/>
        <end position="641"/>
    </location>
</feature>
<dbReference type="GO" id="GO:0005524">
    <property type="term" value="F:ATP binding"/>
    <property type="evidence" value="ECO:0007669"/>
    <property type="project" value="UniProtKB-UniRule"/>
</dbReference>